<organism evidence="3">
    <name type="scientific">Anthurium amnicola</name>
    <dbReference type="NCBI Taxonomy" id="1678845"/>
    <lineage>
        <taxon>Eukaryota</taxon>
        <taxon>Viridiplantae</taxon>
        <taxon>Streptophyta</taxon>
        <taxon>Embryophyta</taxon>
        <taxon>Tracheophyta</taxon>
        <taxon>Spermatophyta</taxon>
        <taxon>Magnoliopsida</taxon>
        <taxon>Liliopsida</taxon>
        <taxon>Araceae</taxon>
        <taxon>Pothoideae</taxon>
        <taxon>Potheae</taxon>
        <taxon>Anthurium</taxon>
    </lineage>
</organism>
<evidence type="ECO:0000313" key="3">
    <source>
        <dbReference type="EMBL" id="JAT61637.1"/>
    </source>
</evidence>
<proteinExistence type="predicted"/>
<dbReference type="InterPro" id="IPR011989">
    <property type="entry name" value="ARM-like"/>
</dbReference>
<feature type="region of interest" description="Disordered" evidence="1">
    <location>
        <begin position="1"/>
        <end position="21"/>
    </location>
</feature>
<sequence length="885" mass="101382">MVRLKTSASKKPKRAGGVDFKKIKHKIGRKLPPPKNATNTLVKSKAIVLPEQSVVSERSGLAVSSRGLTLREELQRTSHPSAKTRKDALTRIRDLLLKNPLELKLHKFIIMEKLRERMCDNDKAVRETLYHLLKTVIFPRIKEEFTGPVIPSIMAYVFNAMTDLALDIRLMAFKFFHLIVLNCPSSFSLYAEKVLDCYGDIMRNMQLYLEHKSKIKDILGGLLHCLSFALIKERVGPQHGEGNATWRPLHAFGSGPPKEHTGFSFIMKKLEELLPLLINCFQEFMFAVHGMPTIDAPSFNCMLCILQIINLAVGFSVAEKDQLHRSSRVSVPSLFKCPDTVNMNICACLRKLWEMFPTRSMHQSMEKDDNKYFILNIRITEIFFQLSELMDYTEVLREKFLEFIEIALCGQICSNTQSCMAIQEKYLVSVIEFIPGLVSIMTGHWKVRLLMAFTSAFQNCRVDSRLMSACLSALMDMLIPRGTTLLFDINSQEMLCYQVVWLCKLPELLLRLGDKHPSLSKVILELLLRIGQCSVHQSPLALEYDKLQFSLREFYRTYDDLGVSHYGPFVKLPIDCQEIAICCLYYFSTLHLPLLEALTFCCLCNDLERIVPLRIIEVLHSVYKSGCLKLADYIGFLVTVVARFKVFPERFCSGNEKIGKVSNYGHFKAVTEAVFSCLSEIGDHSLLLKILEKTVFEEMNLKPHLENMHGILRMIVLLDSKPSVFLLEASSTLGQFIFAYLIDASYYMPEDINVPVHNEDIHIYQIYVRPCISLFLRSDKLLYEVLKSFSSHLSAKNDFESSEVDIVASTITFMLKDVKLHHHLSSSKEAIKNILQNIYGFLYKNRNNMALEKRHKMQSVFYQLKTEASKLQGWDNVDMTAFEVS</sequence>
<evidence type="ECO:0000259" key="2">
    <source>
        <dbReference type="Pfam" id="PF25781"/>
    </source>
</evidence>
<dbReference type="AlphaFoldDB" id="A0A1D1Z3Z9"/>
<dbReference type="Pfam" id="PF25781">
    <property type="entry name" value="TPR_TEX10"/>
    <property type="match status" value="1"/>
</dbReference>
<accession>A0A1D1Z3Z9</accession>
<dbReference type="PANTHER" id="PTHR16056:SF2">
    <property type="entry name" value="TESTIS-EXPRESSED PROTEIN 10"/>
    <property type="match status" value="1"/>
</dbReference>
<name>A0A1D1Z3Z9_9ARAE</name>
<protein>
    <submittedName>
        <fullName evidence="3">Testis-expressed sequence 10</fullName>
    </submittedName>
</protein>
<dbReference type="SUPFAM" id="SSF48371">
    <property type="entry name" value="ARM repeat"/>
    <property type="match status" value="1"/>
</dbReference>
<gene>
    <name evidence="3" type="primary">TEX10_1</name>
    <name evidence="3" type="ORF">g.62691</name>
</gene>
<dbReference type="InterPro" id="IPR016024">
    <property type="entry name" value="ARM-type_fold"/>
</dbReference>
<feature type="domain" description="TEX10-like TPR repeats" evidence="2">
    <location>
        <begin position="500"/>
        <end position="840"/>
    </location>
</feature>
<dbReference type="PANTHER" id="PTHR16056">
    <property type="entry name" value="REGULATOR OF MICROTUBULE DYNAMICS PROTEIN"/>
    <property type="match status" value="1"/>
</dbReference>
<evidence type="ECO:0000256" key="1">
    <source>
        <dbReference type="SAM" id="MobiDB-lite"/>
    </source>
</evidence>
<dbReference type="GO" id="GO:0005634">
    <property type="term" value="C:nucleus"/>
    <property type="evidence" value="ECO:0007669"/>
    <property type="project" value="TreeGrafter"/>
</dbReference>
<dbReference type="Gene3D" id="1.25.10.10">
    <property type="entry name" value="Leucine-rich Repeat Variant"/>
    <property type="match status" value="1"/>
</dbReference>
<reference evidence="3" key="1">
    <citation type="submission" date="2015-07" db="EMBL/GenBank/DDBJ databases">
        <title>Transcriptome Assembly of Anthurium amnicola.</title>
        <authorList>
            <person name="Suzuki J."/>
        </authorList>
    </citation>
    <scope>NUCLEOTIDE SEQUENCE</scope>
</reference>
<dbReference type="InterPro" id="IPR057949">
    <property type="entry name" value="TPR_TEX10"/>
</dbReference>
<dbReference type="EMBL" id="GDJX01006299">
    <property type="protein sequence ID" value="JAT61637.1"/>
    <property type="molecule type" value="Transcribed_RNA"/>
</dbReference>